<dbReference type="SUPFAM" id="SSF53474">
    <property type="entry name" value="alpha/beta-Hydrolases"/>
    <property type="match status" value="1"/>
</dbReference>
<dbReference type="EC" id="3.1.2.22" evidence="2"/>
<dbReference type="PANTHER" id="PTHR10655:SF17">
    <property type="entry name" value="LYSOPHOSPHOLIPASE-LIKE PROTEIN 1"/>
    <property type="match status" value="1"/>
</dbReference>
<dbReference type="EMBL" id="JAANIT010000343">
    <property type="protein sequence ID" value="KAG1548760.1"/>
    <property type="molecule type" value="Genomic_DNA"/>
</dbReference>
<organism evidence="9 10">
    <name type="scientific">Rhizopus oryzae</name>
    <name type="common">Mucormycosis agent</name>
    <name type="synonym">Rhizopus arrhizus var. delemar</name>
    <dbReference type="NCBI Taxonomy" id="64495"/>
    <lineage>
        <taxon>Eukaryota</taxon>
        <taxon>Fungi</taxon>
        <taxon>Fungi incertae sedis</taxon>
        <taxon>Mucoromycota</taxon>
        <taxon>Mucoromycotina</taxon>
        <taxon>Mucoromycetes</taxon>
        <taxon>Mucorales</taxon>
        <taxon>Mucorineae</taxon>
        <taxon>Rhizopodaceae</taxon>
        <taxon>Rhizopus</taxon>
    </lineage>
</organism>
<proteinExistence type="inferred from homology"/>
<protein>
    <recommendedName>
        <fullName evidence="3">Acyl-protein thioesterase 1</fullName>
        <ecNumber evidence="2">3.1.2.22</ecNumber>
    </recommendedName>
    <alternativeName>
        <fullName evidence="6">Palmitoyl-protein hydrolase</fullName>
    </alternativeName>
</protein>
<evidence type="ECO:0000256" key="2">
    <source>
        <dbReference type="ARBA" id="ARBA00012423"/>
    </source>
</evidence>
<dbReference type="InterPro" id="IPR029058">
    <property type="entry name" value="AB_hydrolase_fold"/>
</dbReference>
<reference evidence="9" key="1">
    <citation type="journal article" date="2020" name="Microb. Genom.">
        <title>Genetic diversity of clinical and environmental Mucorales isolates obtained from an investigation of mucormycosis cases among solid organ transplant recipients.</title>
        <authorList>
            <person name="Nguyen M.H."/>
            <person name="Kaul D."/>
            <person name="Muto C."/>
            <person name="Cheng S.J."/>
            <person name="Richter R.A."/>
            <person name="Bruno V.M."/>
            <person name="Liu G."/>
            <person name="Beyhan S."/>
            <person name="Sundermann A.J."/>
            <person name="Mounaud S."/>
            <person name="Pasculle A.W."/>
            <person name="Nierman W.C."/>
            <person name="Driscoll E."/>
            <person name="Cumbie R."/>
            <person name="Clancy C.J."/>
            <person name="Dupont C.L."/>
        </authorList>
    </citation>
    <scope>NUCLEOTIDE SEQUENCE</scope>
    <source>
        <strain evidence="9">GL16</strain>
    </source>
</reference>
<dbReference type="GO" id="GO:0052689">
    <property type="term" value="F:carboxylic ester hydrolase activity"/>
    <property type="evidence" value="ECO:0007669"/>
    <property type="project" value="TreeGrafter"/>
</dbReference>
<evidence type="ECO:0000313" key="10">
    <source>
        <dbReference type="Proteomes" id="UP000717996"/>
    </source>
</evidence>
<dbReference type="Gene3D" id="3.40.50.1820">
    <property type="entry name" value="alpha/beta hydrolase"/>
    <property type="match status" value="1"/>
</dbReference>
<dbReference type="InterPro" id="IPR050565">
    <property type="entry name" value="LYPA1-2/EST-like"/>
</dbReference>
<dbReference type="AlphaFoldDB" id="A0A9P7CDW4"/>
<evidence type="ECO:0000259" key="8">
    <source>
        <dbReference type="Pfam" id="PF02230"/>
    </source>
</evidence>
<evidence type="ECO:0000256" key="1">
    <source>
        <dbReference type="ARBA" id="ARBA00006499"/>
    </source>
</evidence>
<keyword evidence="4" id="KW-0378">Hydrolase</keyword>
<gene>
    <name evidence="9" type="ORF">G6F51_003470</name>
</gene>
<dbReference type="OrthoDB" id="2418081at2759"/>
<comment type="similarity">
    <text evidence="1">Belongs to the AB hydrolase superfamily. AB hydrolase 2 family.</text>
</comment>
<evidence type="ECO:0000256" key="5">
    <source>
        <dbReference type="ARBA" id="ARBA00029392"/>
    </source>
</evidence>
<feature type="domain" description="Phospholipase/carboxylesterase/thioesterase" evidence="8">
    <location>
        <begin position="87"/>
        <end position="301"/>
    </location>
</feature>
<name>A0A9P7CDW4_RHIOR</name>
<dbReference type="Pfam" id="PF02230">
    <property type="entry name" value="Abhydrolase_2"/>
    <property type="match status" value="1"/>
</dbReference>
<evidence type="ECO:0000313" key="9">
    <source>
        <dbReference type="EMBL" id="KAG1548760.1"/>
    </source>
</evidence>
<dbReference type="GO" id="GO:0005737">
    <property type="term" value="C:cytoplasm"/>
    <property type="evidence" value="ECO:0007669"/>
    <property type="project" value="TreeGrafter"/>
</dbReference>
<comment type="caution">
    <text evidence="9">The sequence shown here is derived from an EMBL/GenBank/DDBJ whole genome shotgun (WGS) entry which is preliminary data.</text>
</comment>
<evidence type="ECO:0000256" key="6">
    <source>
        <dbReference type="ARBA" id="ARBA00031195"/>
    </source>
</evidence>
<comment type="function">
    <text evidence="5">Hydrolyzes fatty acids from S-acylated cysteine residues in proteins with a strong preference for palmitoylated G-alpha proteins over other acyl substrates. Mediates the deacylation of G-alpha proteins such as GPA1 in vivo, but has weak or no activity toward palmitoylated Ras proteins. Has weak lysophospholipase activity in vitro; however such activity may not exist in vivo.</text>
</comment>
<dbReference type="PANTHER" id="PTHR10655">
    <property type="entry name" value="LYSOPHOSPHOLIPASE-RELATED"/>
    <property type="match status" value="1"/>
</dbReference>
<accession>A0A9P7CDW4</accession>
<comment type="catalytic activity">
    <reaction evidence="7">
        <text>S-hexadecanoyl-L-cysteinyl-[protein] + H2O = L-cysteinyl-[protein] + hexadecanoate + H(+)</text>
        <dbReference type="Rhea" id="RHEA:19233"/>
        <dbReference type="Rhea" id="RHEA-COMP:10131"/>
        <dbReference type="Rhea" id="RHEA-COMP:11032"/>
        <dbReference type="ChEBI" id="CHEBI:7896"/>
        <dbReference type="ChEBI" id="CHEBI:15377"/>
        <dbReference type="ChEBI" id="CHEBI:15378"/>
        <dbReference type="ChEBI" id="CHEBI:29950"/>
        <dbReference type="ChEBI" id="CHEBI:74151"/>
        <dbReference type="EC" id="3.1.2.22"/>
    </reaction>
</comment>
<dbReference type="InterPro" id="IPR003140">
    <property type="entry name" value="PLipase/COase/thioEstase"/>
</dbReference>
<sequence>MHPRFFTDQAFLHPSMLTASGISFGSTDLPDKHVIPLTGKQQEEMAPRQDDEKYPSDAFFFLELETTKRDEHVFFYFLNMTMALTSLVVAAQTTQTATVFWLHGRNNSSAGFAYLPQELGDLFPYVKWVLPDAPFRNVTFAGGERMRAWFDITGLDDESLRNANQQDMLDSVDAVNRLVGQEVNNGIRSDRIVIGGFSQGAAISLLTGLRSEHRLAGVVSYSGFLGMENKTRETASEANRKTPFLLAHGTQDQSISYRMGQAAARKLKSLHYQVNLVTYPNQTHIVSDEEVELLARFLKKAIPFK</sequence>
<evidence type="ECO:0000256" key="3">
    <source>
        <dbReference type="ARBA" id="ARBA00014923"/>
    </source>
</evidence>
<evidence type="ECO:0000256" key="4">
    <source>
        <dbReference type="ARBA" id="ARBA00022801"/>
    </source>
</evidence>
<evidence type="ECO:0000256" key="7">
    <source>
        <dbReference type="ARBA" id="ARBA00047337"/>
    </source>
</evidence>
<dbReference type="Proteomes" id="UP000717996">
    <property type="component" value="Unassembled WGS sequence"/>
</dbReference>
<dbReference type="GO" id="GO:0008474">
    <property type="term" value="F:palmitoyl-(protein) hydrolase activity"/>
    <property type="evidence" value="ECO:0007669"/>
    <property type="project" value="UniProtKB-EC"/>
</dbReference>